<dbReference type="GO" id="GO:0003735">
    <property type="term" value="F:structural constituent of ribosome"/>
    <property type="evidence" value="ECO:0007669"/>
    <property type="project" value="InterPro"/>
</dbReference>
<dbReference type="Pfam" id="PF01090">
    <property type="entry name" value="Ribosomal_S19e"/>
    <property type="match status" value="1"/>
</dbReference>
<name>A0A218NP50_9ARCH</name>
<organism evidence="5 6">
    <name type="scientific">Candidatus Mancarchaeum acidiphilum</name>
    <dbReference type="NCBI Taxonomy" id="1920749"/>
    <lineage>
        <taxon>Archaea</taxon>
        <taxon>Candidatus Micrarchaeota</taxon>
        <taxon>Candidatus Mancarchaeum</taxon>
    </lineage>
</organism>
<dbReference type="GO" id="GO:0006412">
    <property type="term" value="P:translation"/>
    <property type="evidence" value="ECO:0007669"/>
    <property type="project" value="UniProtKB-UniRule"/>
</dbReference>
<dbReference type="InterPro" id="IPR001266">
    <property type="entry name" value="Ribosomal_eS19"/>
</dbReference>
<comment type="similarity">
    <text evidence="1 4">Belongs to the eukaryotic ribosomal protein eS19 family.</text>
</comment>
<evidence type="ECO:0000313" key="5">
    <source>
        <dbReference type="EMBL" id="ASI14204.1"/>
    </source>
</evidence>
<dbReference type="InterPro" id="IPR036388">
    <property type="entry name" value="WH-like_DNA-bd_sf"/>
</dbReference>
<dbReference type="PANTHER" id="PTHR11710:SF0">
    <property type="entry name" value="40S RIBOSOMAL PROTEIN S19"/>
    <property type="match status" value="1"/>
</dbReference>
<dbReference type="RefSeq" id="WP_088820499.1">
    <property type="nucleotide sequence ID" value="NZ_CP019964.1"/>
</dbReference>
<keyword evidence="3 4" id="KW-0687">Ribonucleoprotein</keyword>
<dbReference type="AlphaFoldDB" id="A0A218NP50"/>
<dbReference type="GO" id="GO:0022627">
    <property type="term" value="C:cytosolic small ribosomal subunit"/>
    <property type="evidence" value="ECO:0007669"/>
    <property type="project" value="TreeGrafter"/>
</dbReference>
<dbReference type="InterPro" id="IPR027548">
    <property type="entry name" value="Ribosomal_eS19_archaeal"/>
</dbReference>
<sequence length="135" mass="15018">MTNLYDVKPGELVKVASAKLKDKISKPDYINFVKSGAGRERPPSDPDFWYIRAASILRQVYINGPIGVSRLRTKYGNAKSHTVHRKHSVRASGSIIRDLLQELEKAKLVKNTPAGRVITPEGASFMDKLSGEIKK</sequence>
<dbReference type="InterPro" id="IPR036390">
    <property type="entry name" value="WH_DNA-bd_sf"/>
</dbReference>
<dbReference type="NCBIfam" id="NF006811">
    <property type="entry name" value="PRK09333.1"/>
    <property type="match status" value="1"/>
</dbReference>
<keyword evidence="6" id="KW-1185">Reference proteome</keyword>
<dbReference type="GO" id="GO:0000028">
    <property type="term" value="P:ribosomal small subunit assembly"/>
    <property type="evidence" value="ECO:0007669"/>
    <property type="project" value="TreeGrafter"/>
</dbReference>
<comment type="function">
    <text evidence="4">May be involved in maturation of the 30S ribosomal subunit.</text>
</comment>
<dbReference type="SUPFAM" id="SSF46785">
    <property type="entry name" value="Winged helix' DNA-binding domain"/>
    <property type="match status" value="1"/>
</dbReference>
<dbReference type="GeneID" id="33314468"/>
<dbReference type="Proteomes" id="UP000197679">
    <property type="component" value="Chromosome"/>
</dbReference>
<dbReference type="GO" id="GO:0003723">
    <property type="term" value="F:RNA binding"/>
    <property type="evidence" value="ECO:0007669"/>
    <property type="project" value="TreeGrafter"/>
</dbReference>
<evidence type="ECO:0000256" key="4">
    <source>
        <dbReference type="HAMAP-Rule" id="MF_01474"/>
    </source>
</evidence>
<keyword evidence="2 4" id="KW-0689">Ribosomal protein</keyword>
<proteinExistence type="inferred from homology"/>
<dbReference type="KEGG" id="marh:Mia14_0931"/>
<reference evidence="5 6" key="1">
    <citation type="journal article" date="2017" name="Nat. Commun.">
        <title>'ARMAN' archaea depend on association with euryarchaeal host in culture and in situ.</title>
        <authorList>
            <person name="Golyshina O."/>
            <person name="Toshchakov S."/>
            <person name="Makarova K."/>
            <person name="Gavrilov S."/>
            <person name="Korzhenkov A."/>
            <person name="La Cono V."/>
            <person name="Arcadi E."/>
            <person name="Nechitaylo T."/>
            <person name="Ferrer M."/>
            <person name="Kublanov I."/>
            <person name="Wolf Y."/>
            <person name="Yakimov M."/>
            <person name="Golyshin P."/>
            <person name="Slesarev A."/>
            <person name="Kozyavkin S."/>
        </authorList>
    </citation>
    <scope>NUCLEOTIDE SEQUENCE [LARGE SCALE GENOMIC DNA]</scope>
    <source>
        <strain evidence="5 6">Mia14</strain>
    </source>
</reference>
<dbReference type="HAMAP" id="MF_01474">
    <property type="entry name" value="Ribosomal_eS19"/>
    <property type="match status" value="1"/>
</dbReference>
<dbReference type="EMBL" id="CP019964">
    <property type="protein sequence ID" value="ASI14204.1"/>
    <property type="molecule type" value="Genomic_DNA"/>
</dbReference>
<accession>A0A218NP50</accession>
<dbReference type="OrthoDB" id="371836at2157"/>
<dbReference type="Gene3D" id="1.10.10.10">
    <property type="entry name" value="Winged helix-like DNA-binding domain superfamily/Winged helix DNA-binding domain"/>
    <property type="match status" value="1"/>
</dbReference>
<comment type="subunit">
    <text evidence="4">Part of the 30S ribosomal subunit.</text>
</comment>
<evidence type="ECO:0000313" key="6">
    <source>
        <dbReference type="Proteomes" id="UP000197679"/>
    </source>
</evidence>
<evidence type="ECO:0000256" key="2">
    <source>
        <dbReference type="ARBA" id="ARBA00022980"/>
    </source>
</evidence>
<gene>
    <name evidence="4" type="primary">rps19e</name>
    <name evidence="5" type="ORF">Mia14_0931</name>
</gene>
<evidence type="ECO:0000256" key="1">
    <source>
        <dbReference type="ARBA" id="ARBA00010014"/>
    </source>
</evidence>
<dbReference type="PANTHER" id="PTHR11710">
    <property type="entry name" value="40S RIBOSOMAL PROTEIN S19"/>
    <property type="match status" value="1"/>
</dbReference>
<protein>
    <recommendedName>
        <fullName evidence="4">Small ribosomal subunit protein eS19</fullName>
    </recommendedName>
</protein>
<dbReference type="SMART" id="SM01413">
    <property type="entry name" value="Ribosomal_S19e"/>
    <property type="match status" value="1"/>
</dbReference>
<evidence type="ECO:0000256" key="3">
    <source>
        <dbReference type="ARBA" id="ARBA00023274"/>
    </source>
</evidence>